<organism evidence="2">
    <name type="scientific">Blackfly microvirus SF02</name>
    <dbReference type="NCBI Taxonomy" id="2576452"/>
    <lineage>
        <taxon>Viruses</taxon>
        <taxon>Monodnaviria</taxon>
        <taxon>Sangervirae</taxon>
        <taxon>Phixviricota</taxon>
        <taxon>Malgrandaviricetes</taxon>
        <taxon>Petitvirales</taxon>
        <taxon>Microviridae</taxon>
        <taxon>Microvirus</taxon>
    </lineage>
</organism>
<evidence type="ECO:0000313" key="2">
    <source>
        <dbReference type="EMBL" id="QCQ85003.1"/>
    </source>
</evidence>
<accession>A0A4V1F5G7</accession>
<proteinExistence type="predicted"/>
<name>A0A4V1F5G7_9VIRU</name>
<dbReference type="Proteomes" id="UP000322905">
    <property type="component" value="Segment"/>
</dbReference>
<sequence>MTTTPTLNFYRPHKRVKEMGLLYNPATKKWEKPVTRVKQSFVKECDINSIMKQYSLTGQINHISSKASQGAYLDLPDDTDFQSSMEIIKQGENAFATLPSYTRDRFGNNAENFLAFMADPRNAEEAIKLGLATKRPEPVAHSAGGGDKPPKPPAQAAASASPAPKPGKEPEGS</sequence>
<dbReference type="EMBL" id="MK249206">
    <property type="protein sequence ID" value="QCQ85003.1"/>
    <property type="molecule type" value="Genomic_DNA"/>
</dbReference>
<dbReference type="Pfam" id="PF09675">
    <property type="entry name" value="Chlamy_scaf"/>
    <property type="match status" value="1"/>
</dbReference>
<evidence type="ECO:0000256" key="1">
    <source>
        <dbReference type="SAM" id="MobiDB-lite"/>
    </source>
</evidence>
<feature type="region of interest" description="Disordered" evidence="1">
    <location>
        <begin position="129"/>
        <end position="173"/>
    </location>
</feature>
<dbReference type="InterPro" id="IPR014131">
    <property type="entry name" value="Chlamydia_phage_Vp3"/>
</dbReference>
<protein>
    <submittedName>
        <fullName evidence="2">Internal scaffolding protein</fullName>
    </submittedName>
</protein>
<reference evidence="2" key="1">
    <citation type="submission" date="2018-12" db="EMBL/GenBank/DDBJ databases">
        <title>Singled stranded DNA viruses identified in blackflies (Austrosimulium ungulatum) sampled in New Zealand.</title>
        <authorList>
            <person name="Kraberger S."/>
            <person name="Fontenele R.S."/>
            <person name="Schmidlin K."/>
            <person name="Walters M."/>
            <person name="Varsani A."/>
        </authorList>
    </citation>
    <scope>NUCLEOTIDE SEQUENCE [LARGE SCALE GENOMIC DNA]</scope>
    <source>
        <strain evidence="2">149</strain>
    </source>
</reference>